<sequence>MRECSEAKVAFRIVPRVKEIIEGKAQVSTLRKPRVEDLLGRPVVKSDVSELKDFFKGKTVMITGAAGSIGSELSRQVAAYSPKLIIFFDWWENGLCELQLELTKLFPGFKAKFVIGNVQDKGKVESVVKKVKPNYIYHAAAYKHVPAMEDSPEEAVKNNVFGTLVMATAAKKYKVEKFVIVSTDKAAHPKNVMGATKLITEAIGRKMNSKKGTKFMAVRFGNVLGSHGSVVPIFERQIQEGGPLTVTDKRMTRYFMTIPEAAQLILKAASMGKGGELFVLDMGTPIKIIELAENMIRLHGIVPYKDIEIVFTGIRKGEKLHEKLINSREKLLATREKRIFMTESLGFKMTKLSGVLRLLKSDVVTNKPLKIRRHLRELIPTLSK</sequence>
<organism evidence="3 4">
    <name type="scientific">candidate division WWE3 bacterium RIFOXYC1_FULL_39_7</name>
    <dbReference type="NCBI Taxonomy" id="1802643"/>
    <lineage>
        <taxon>Bacteria</taxon>
        <taxon>Katanobacteria</taxon>
    </lineage>
</organism>
<dbReference type="PANTHER" id="PTHR43318">
    <property type="entry name" value="UDP-N-ACETYLGLUCOSAMINE 4,6-DEHYDRATASE"/>
    <property type="match status" value="1"/>
</dbReference>
<dbReference type="InterPro" id="IPR036291">
    <property type="entry name" value="NAD(P)-bd_dom_sf"/>
</dbReference>
<gene>
    <name evidence="3" type="ORF">A2415_00430</name>
</gene>
<evidence type="ECO:0000313" key="3">
    <source>
        <dbReference type="EMBL" id="OGC69116.1"/>
    </source>
</evidence>
<reference evidence="3 4" key="1">
    <citation type="journal article" date="2016" name="Nat. Commun.">
        <title>Thousands of microbial genomes shed light on interconnected biogeochemical processes in an aquifer system.</title>
        <authorList>
            <person name="Anantharaman K."/>
            <person name="Brown C.T."/>
            <person name="Hug L.A."/>
            <person name="Sharon I."/>
            <person name="Castelle C.J."/>
            <person name="Probst A.J."/>
            <person name="Thomas B.C."/>
            <person name="Singh A."/>
            <person name="Wilkins M.J."/>
            <person name="Karaoz U."/>
            <person name="Brodie E.L."/>
            <person name="Williams K.H."/>
            <person name="Hubbard S.S."/>
            <person name="Banfield J.F."/>
        </authorList>
    </citation>
    <scope>NUCLEOTIDE SEQUENCE [LARGE SCALE GENOMIC DNA]</scope>
</reference>
<dbReference type="Gene3D" id="3.40.50.720">
    <property type="entry name" value="NAD(P)-binding Rossmann-like Domain"/>
    <property type="match status" value="2"/>
</dbReference>
<dbReference type="InterPro" id="IPR051203">
    <property type="entry name" value="Polysaccharide_Synthase-Rel"/>
</dbReference>
<dbReference type="CDD" id="cd05237">
    <property type="entry name" value="UDP_invert_4-6DH_SDR_e"/>
    <property type="match status" value="1"/>
</dbReference>
<feature type="domain" description="Polysaccharide biosynthesis protein CapD-like" evidence="2">
    <location>
        <begin position="60"/>
        <end position="342"/>
    </location>
</feature>
<protein>
    <recommendedName>
        <fullName evidence="2">Polysaccharide biosynthesis protein CapD-like domain-containing protein</fullName>
    </recommendedName>
</protein>
<accession>A0A1F4WIB4</accession>
<dbReference type="SUPFAM" id="SSF51735">
    <property type="entry name" value="NAD(P)-binding Rossmann-fold domains"/>
    <property type="match status" value="1"/>
</dbReference>
<name>A0A1F4WIB4_UNCKA</name>
<dbReference type="EMBL" id="MEWA01000027">
    <property type="protein sequence ID" value="OGC69116.1"/>
    <property type="molecule type" value="Genomic_DNA"/>
</dbReference>
<evidence type="ECO:0000259" key="2">
    <source>
        <dbReference type="Pfam" id="PF02719"/>
    </source>
</evidence>
<dbReference type="PANTHER" id="PTHR43318:SF1">
    <property type="entry name" value="POLYSACCHARIDE BIOSYNTHESIS PROTEIN EPSC-RELATED"/>
    <property type="match status" value="1"/>
</dbReference>
<comment type="caution">
    <text evidence="3">The sequence shown here is derived from an EMBL/GenBank/DDBJ whole genome shotgun (WGS) entry which is preliminary data.</text>
</comment>
<evidence type="ECO:0000256" key="1">
    <source>
        <dbReference type="ARBA" id="ARBA00007430"/>
    </source>
</evidence>
<proteinExistence type="inferred from homology"/>
<dbReference type="InterPro" id="IPR003869">
    <property type="entry name" value="Polysac_CapD-like"/>
</dbReference>
<comment type="similarity">
    <text evidence="1">Belongs to the polysaccharide synthase family.</text>
</comment>
<evidence type="ECO:0000313" key="4">
    <source>
        <dbReference type="Proteomes" id="UP000179113"/>
    </source>
</evidence>
<dbReference type="Proteomes" id="UP000179113">
    <property type="component" value="Unassembled WGS sequence"/>
</dbReference>
<dbReference type="Pfam" id="PF02719">
    <property type="entry name" value="Polysacc_synt_2"/>
    <property type="match status" value="1"/>
</dbReference>
<dbReference type="AlphaFoldDB" id="A0A1F4WIB4"/>